<accession>A0AAV1CUY2</accession>
<dbReference type="AlphaFoldDB" id="A0AAV1CUY2"/>
<dbReference type="Proteomes" id="UP001161247">
    <property type="component" value="Chromosome 3"/>
</dbReference>
<gene>
    <name evidence="1" type="ORF">OLC1_LOCUS9050</name>
</gene>
<name>A0AAV1CUY2_OLDCO</name>
<evidence type="ECO:0000313" key="1">
    <source>
        <dbReference type="EMBL" id="CAI9098943.1"/>
    </source>
</evidence>
<sequence length="143" mass="16993">MFQNRDEVETAIEDWRIHHNRQYNVTISGGKSWAAERTTRRMETLIRQSTCAWRMRASLQKNDLWQIVSWVDRHNCVGITRENDHHNLKSKLIAKLIRRVVETDPGFKVKSIRDAVNKAYNVDVKYKKAWHERRKAIEACYGN</sequence>
<dbReference type="PANTHER" id="PTHR31973:SF195">
    <property type="entry name" value="MUDR FAMILY TRANSPOSASE"/>
    <property type="match status" value="1"/>
</dbReference>
<evidence type="ECO:0000313" key="2">
    <source>
        <dbReference type="Proteomes" id="UP001161247"/>
    </source>
</evidence>
<organism evidence="1 2">
    <name type="scientific">Oldenlandia corymbosa var. corymbosa</name>
    <dbReference type="NCBI Taxonomy" id="529605"/>
    <lineage>
        <taxon>Eukaryota</taxon>
        <taxon>Viridiplantae</taxon>
        <taxon>Streptophyta</taxon>
        <taxon>Embryophyta</taxon>
        <taxon>Tracheophyta</taxon>
        <taxon>Spermatophyta</taxon>
        <taxon>Magnoliopsida</taxon>
        <taxon>eudicotyledons</taxon>
        <taxon>Gunneridae</taxon>
        <taxon>Pentapetalae</taxon>
        <taxon>asterids</taxon>
        <taxon>lamiids</taxon>
        <taxon>Gentianales</taxon>
        <taxon>Rubiaceae</taxon>
        <taxon>Rubioideae</taxon>
        <taxon>Spermacoceae</taxon>
        <taxon>Hedyotis-Oldenlandia complex</taxon>
        <taxon>Oldenlandia</taxon>
    </lineage>
</organism>
<reference evidence="1" key="1">
    <citation type="submission" date="2023-03" db="EMBL/GenBank/DDBJ databases">
        <authorList>
            <person name="Julca I."/>
        </authorList>
    </citation>
    <scope>NUCLEOTIDE SEQUENCE</scope>
</reference>
<dbReference type="EMBL" id="OX459120">
    <property type="protein sequence ID" value="CAI9098943.1"/>
    <property type="molecule type" value="Genomic_DNA"/>
</dbReference>
<protein>
    <submittedName>
        <fullName evidence="1">OLC1v1035682C1</fullName>
    </submittedName>
</protein>
<dbReference type="PANTHER" id="PTHR31973">
    <property type="entry name" value="POLYPROTEIN, PUTATIVE-RELATED"/>
    <property type="match status" value="1"/>
</dbReference>
<proteinExistence type="predicted"/>
<keyword evidence="2" id="KW-1185">Reference proteome</keyword>